<dbReference type="Gramene" id="QL02p014132:mrna">
    <property type="protein sequence ID" value="QL02p014132:mrna"/>
    <property type="gene ID" value="QL02p014132"/>
</dbReference>
<evidence type="ECO:0000256" key="4">
    <source>
        <dbReference type="ARBA" id="ARBA00022723"/>
    </source>
</evidence>
<dbReference type="GO" id="GO:0016125">
    <property type="term" value="P:sterol metabolic process"/>
    <property type="evidence" value="ECO:0007669"/>
    <property type="project" value="TreeGrafter"/>
</dbReference>
<proteinExistence type="inferred from homology"/>
<dbReference type="GO" id="GO:0020037">
    <property type="term" value="F:heme binding"/>
    <property type="evidence" value="ECO:0007669"/>
    <property type="project" value="InterPro"/>
</dbReference>
<reference evidence="9" key="2">
    <citation type="submission" date="2021-01" db="UniProtKB">
        <authorList>
            <consortium name="EnsemblPlants"/>
        </authorList>
    </citation>
    <scope>IDENTIFICATION</scope>
</reference>
<comment type="similarity">
    <text evidence="2 7">Belongs to the cytochrome P450 family.</text>
</comment>
<dbReference type="AlphaFoldDB" id="A0A7N2KTG5"/>
<dbReference type="GO" id="GO:0016705">
    <property type="term" value="F:oxidoreductase activity, acting on paired donors, with incorporation or reduction of molecular oxygen"/>
    <property type="evidence" value="ECO:0007669"/>
    <property type="project" value="InterPro"/>
</dbReference>
<dbReference type="InterPro" id="IPR001128">
    <property type="entry name" value="Cyt_P450"/>
</dbReference>
<keyword evidence="4 7" id="KW-0479">Metal-binding</keyword>
<dbReference type="GO" id="GO:0016132">
    <property type="term" value="P:brassinosteroid biosynthetic process"/>
    <property type="evidence" value="ECO:0007669"/>
    <property type="project" value="TreeGrafter"/>
</dbReference>
<dbReference type="OMA" id="WWRIIAE"/>
<keyword evidence="6 7" id="KW-0408">Iron</keyword>
<keyword evidence="10" id="KW-1185">Reference proteome</keyword>
<evidence type="ECO:0000256" key="3">
    <source>
        <dbReference type="ARBA" id="ARBA00022692"/>
    </source>
</evidence>
<dbReference type="InParanoid" id="A0A7N2KTG5"/>
<keyword evidence="8" id="KW-0472">Membrane</keyword>
<evidence type="ECO:0000313" key="10">
    <source>
        <dbReference type="Proteomes" id="UP000594261"/>
    </source>
</evidence>
<dbReference type="Pfam" id="PF00067">
    <property type="entry name" value="p450"/>
    <property type="match status" value="1"/>
</dbReference>
<comment type="subcellular location">
    <subcellularLocation>
        <location evidence="1">Membrane</location>
        <topology evidence="1">Single-pass membrane protein</topology>
    </subcellularLocation>
</comment>
<keyword evidence="7" id="KW-0560">Oxidoreductase</keyword>
<dbReference type="GO" id="GO:0016020">
    <property type="term" value="C:membrane"/>
    <property type="evidence" value="ECO:0007669"/>
    <property type="project" value="UniProtKB-SubCell"/>
</dbReference>
<evidence type="ECO:0000256" key="1">
    <source>
        <dbReference type="ARBA" id="ARBA00004167"/>
    </source>
</evidence>
<protein>
    <recommendedName>
        <fullName evidence="11">Cytochrome P450</fullName>
    </recommendedName>
</protein>
<dbReference type="InterPro" id="IPR036396">
    <property type="entry name" value="Cyt_P450_sf"/>
</dbReference>
<keyword evidence="3 8" id="KW-0812">Transmembrane</keyword>
<sequence length="224" mass="25446">MIFDFSAKQLFSYEPEKAKENIAESFTNFLQGLMSFPINIPGTAYHRCLQNQKKAINLITTMFEERKRNPEIRRGDFLDQILADMKTETFFTDNFIIYMMFGLLIASFETISSTLTLAIMLINDHPKVVQALTEDHDAILKNREDVNSGLTWKEYKSMTFTHTDISANVAAKNFIPFGAGMTSCAGDDLFTKYRWTTIKGGEVIRSPTLGFGDGFYIQASAKHK</sequence>
<feature type="transmembrane region" description="Helical" evidence="8">
    <location>
        <begin position="95"/>
        <end position="122"/>
    </location>
</feature>
<keyword evidence="7" id="KW-0503">Monooxygenase</keyword>
<keyword evidence="5 8" id="KW-1133">Transmembrane helix</keyword>
<evidence type="ECO:0008006" key="11">
    <source>
        <dbReference type="Google" id="ProtNLM"/>
    </source>
</evidence>
<organism evidence="9 10">
    <name type="scientific">Quercus lobata</name>
    <name type="common">Valley oak</name>
    <dbReference type="NCBI Taxonomy" id="97700"/>
    <lineage>
        <taxon>Eukaryota</taxon>
        <taxon>Viridiplantae</taxon>
        <taxon>Streptophyta</taxon>
        <taxon>Embryophyta</taxon>
        <taxon>Tracheophyta</taxon>
        <taxon>Spermatophyta</taxon>
        <taxon>Magnoliopsida</taxon>
        <taxon>eudicotyledons</taxon>
        <taxon>Gunneridae</taxon>
        <taxon>Pentapetalae</taxon>
        <taxon>rosids</taxon>
        <taxon>fabids</taxon>
        <taxon>Fagales</taxon>
        <taxon>Fagaceae</taxon>
        <taxon>Quercus</taxon>
    </lineage>
</organism>
<evidence type="ECO:0000256" key="2">
    <source>
        <dbReference type="ARBA" id="ARBA00010617"/>
    </source>
</evidence>
<evidence type="ECO:0000313" key="9">
    <source>
        <dbReference type="EnsemblPlants" id="QL02p014132:mrna"/>
    </source>
</evidence>
<dbReference type="Gene3D" id="1.10.630.10">
    <property type="entry name" value="Cytochrome P450"/>
    <property type="match status" value="1"/>
</dbReference>
<reference evidence="10" key="1">
    <citation type="journal article" date="2016" name="G3 (Bethesda)">
        <title>First Draft Assembly and Annotation of the Genome of a California Endemic Oak Quercus lobata Nee (Fagaceae).</title>
        <authorList>
            <person name="Sork V.L."/>
            <person name="Fitz-Gibbon S.T."/>
            <person name="Puiu D."/>
            <person name="Crepeau M."/>
            <person name="Gugger P.F."/>
            <person name="Sherman R."/>
            <person name="Stevens K."/>
            <person name="Langley C.H."/>
            <person name="Pellegrini M."/>
            <person name="Salzberg S.L."/>
        </authorList>
    </citation>
    <scope>NUCLEOTIDE SEQUENCE [LARGE SCALE GENOMIC DNA]</scope>
    <source>
        <strain evidence="10">cv. SW786</strain>
    </source>
</reference>
<dbReference type="InterPro" id="IPR017972">
    <property type="entry name" value="Cyt_P450_CS"/>
</dbReference>
<name>A0A7N2KTG5_QUELO</name>
<evidence type="ECO:0000256" key="8">
    <source>
        <dbReference type="SAM" id="Phobius"/>
    </source>
</evidence>
<accession>A0A7N2KTG5</accession>
<dbReference type="PANTHER" id="PTHR24286">
    <property type="entry name" value="CYTOCHROME P450 26"/>
    <property type="match status" value="1"/>
</dbReference>
<dbReference type="GO" id="GO:0005506">
    <property type="term" value="F:iron ion binding"/>
    <property type="evidence" value="ECO:0007669"/>
    <property type="project" value="InterPro"/>
</dbReference>
<dbReference type="InterPro" id="IPR002401">
    <property type="entry name" value="Cyt_P450_E_grp-I"/>
</dbReference>
<dbReference type="EnsemblPlants" id="QL02p014132:mrna">
    <property type="protein sequence ID" value="QL02p014132:mrna"/>
    <property type="gene ID" value="QL02p014132"/>
</dbReference>
<evidence type="ECO:0000256" key="5">
    <source>
        <dbReference type="ARBA" id="ARBA00022989"/>
    </source>
</evidence>
<dbReference type="PROSITE" id="PS00086">
    <property type="entry name" value="CYTOCHROME_P450"/>
    <property type="match status" value="1"/>
</dbReference>
<dbReference type="GO" id="GO:0004497">
    <property type="term" value="F:monooxygenase activity"/>
    <property type="evidence" value="ECO:0007669"/>
    <property type="project" value="UniProtKB-KW"/>
</dbReference>
<dbReference type="GO" id="GO:0010268">
    <property type="term" value="P:brassinosteroid homeostasis"/>
    <property type="evidence" value="ECO:0007669"/>
    <property type="project" value="TreeGrafter"/>
</dbReference>
<dbReference type="SUPFAM" id="SSF48264">
    <property type="entry name" value="Cytochrome P450"/>
    <property type="match status" value="1"/>
</dbReference>
<dbReference type="PRINTS" id="PR00463">
    <property type="entry name" value="EP450I"/>
</dbReference>
<evidence type="ECO:0000256" key="6">
    <source>
        <dbReference type="ARBA" id="ARBA00023004"/>
    </source>
</evidence>
<dbReference type="Proteomes" id="UP000594261">
    <property type="component" value="Chromosome 2"/>
</dbReference>
<evidence type="ECO:0000256" key="7">
    <source>
        <dbReference type="RuleBase" id="RU000461"/>
    </source>
</evidence>
<keyword evidence="7" id="KW-0349">Heme</keyword>
<dbReference type="PANTHER" id="PTHR24286:SF90">
    <property type="entry name" value="CYTOCHROME P450"/>
    <property type="match status" value="1"/>
</dbReference>